<name>A0A0C9WYM0_9AGAR</name>
<organism evidence="1 2">
    <name type="scientific">Laccaria amethystina LaAM-08-1</name>
    <dbReference type="NCBI Taxonomy" id="1095629"/>
    <lineage>
        <taxon>Eukaryota</taxon>
        <taxon>Fungi</taxon>
        <taxon>Dikarya</taxon>
        <taxon>Basidiomycota</taxon>
        <taxon>Agaricomycotina</taxon>
        <taxon>Agaricomycetes</taxon>
        <taxon>Agaricomycetidae</taxon>
        <taxon>Agaricales</taxon>
        <taxon>Agaricineae</taxon>
        <taxon>Hydnangiaceae</taxon>
        <taxon>Laccaria</taxon>
    </lineage>
</organism>
<dbReference type="HOGENOM" id="CLU_172945_0_0_1"/>
<evidence type="ECO:0000313" key="2">
    <source>
        <dbReference type="Proteomes" id="UP000054477"/>
    </source>
</evidence>
<feature type="non-terminal residue" evidence="1">
    <location>
        <position position="1"/>
    </location>
</feature>
<reference evidence="2" key="2">
    <citation type="submission" date="2015-01" db="EMBL/GenBank/DDBJ databases">
        <title>Evolutionary Origins and Diversification of the Mycorrhizal Mutualists.</title>
        <authorList>
            <consortium name="DOE Joint Genome Institute"/>
            <consortium name="Mycorrhizal Genomics Consortium"/>
            <person name="Kohler A."/>
            <person name="Kuo A."/>
            <person name="Nagy L.G."/>
            <person name="Floudas D."/>
            <person name="Copeland A."/>
            <person name="Barry K.W."/>
            <person name="Cichocki N."/>
            <person name="Veneault-Fourrey C."/>
            <person name="LaButti K."/>
            <person name="Lindquist E.A."/>
            <person name="Lipzen A."/>
            <person name="Lundell T."/>
            <person name="Morin E."/>
            <person name="Murat C."/>
            <person name="Riley R."/>
            <person name="Ohm R."/>
            <person name="Sun H."/>
            <person name="Tunlid A."/>
            <person name="Henrissat B."/>
            <person name="Grigoriev I.V."/>
            <person name="Hibbett D.S."/>
            <person name="Martin F."/>
        </authorList>
    </citation>
    <scope>NUCLEOTIDE SEQUENCE [LARGE SCALE GENOMIC DNA]</scope>
    <source>
        <strain evidence="2">LaAM-08-1</strain>
    </source>
</reference>
<protein>
    <submittedName>
        <fullName evidence="1">Uncharacterized protein</fullName>
    </submittedName>
</protein>
<evidence type="ECO:0000313" key="1">
    <source>
        <dbReference type="EMBL" id="KIJ89502.1"/>
    </source>
</evidence>
<proteinExistence type="predicted"/>
<dbReference type="AlphaFoldDB" id="A0A0C9WYM0"/>
<accession>A0A0C9WYM0</accession>
<dbReference type="EMBL" id="KN839663">
    <property type="protein sequence ID" value="KIJ89502.1"/>
    <property type="molecule type" value="Genomic_DNA"/>
</dbReference>
<reference evidence="1 2" key="1">
    <citation type="submission" date="2014-04" db="EMBL/GenBank/DDBJ databases">
        <authorList>
            <consortium name="DOE Joint Genome Institute"/>
            <person name="Kuo A."/>
            <person name="Kohler A."/>
            <person name="Nagy L.G."/>
            <person name="Floudas D."/>
            <person name="Copeland A."/>
            <person name="Barry K.W."/>
            <person name="Cichocki N."/>
            <person name="Veneault-Fourrey C."/>
            <person name="LaButti K."/>
            <person name="Lindquist E.A."/>
            <person name="Lipzen A."/>
            <person name="Lundell T."/>
            <person name="Morin E."/>
            <person name="Murat C."/>
            <person name="Sun H."/>
            <person name="Tunlid A."/>
            <person name="Henrissat B."/>
            <person name="Grigoriev I.V."/>
            <person name="Hibbett D.S."/>
            <person name="Martin F."/>
            <person name="Nordberg H.P."/>
            <person name="Cantor M.N."/>
            <person name="Hua S.X."/>
        </authorList>
    </citation>
    <scope>NUCLEOTIDE SEQUENCE [LARGE SCALE GENOMIC DNA]</scope>
    <source>
        <strain evidence="1 2">LaAM-08-1</strain>
    </source>
</reference>
<sequence length="58" mass="6722">SKLCSVRFFIRKVVVCCFVRCLRLQKCVVCAFLMRQFCSVRIFGLQKSVVSAFLITKL</sequence>
<gene>
    <name evidence="1" type="ORF">K443DRAFT_117895</name>
</gene>
<dbReference type="Proteomes" id="UP000054477">
    <property type="component" value="Unassembled WGS sequence"/>
</dbReference>
<keyword evidence="2" id="KW-1185">Reference proteome</keyword>